<feature type="transmembrane region" description="Helical" evidence="1">
    <location>
        <begin position="212"/>
        <end position="240"/>
    </location>
</feature>
<feature type="transmembrane region" description="Helical" evidence="1">
    <location>
        <begin position="291"/>
        <end position="312"/>
    </location>
</feature>
<comment type="caution">
    <text evidence="2">The sequence shown here is derived from an EMBL/GenBank/DDBJ whole genome shotgun (WGS) entry which is preliminary data.</text>
</comment>
<evidence type="ECO:0000313" key="2">
    <source>
        <dbReference type="EMBL" id="MDF0602964.1"/>
    </source>
</evidence>
<evidence type="ECO:0000313" key="3">
    <source>
        <dbReference type="Proteomes" id="UP001220964"/>
    </source>
</evidence>
<gene>
    <name evidence="2" type="ORF">P1J78_19650</name>
</gene>
<reference evidence="2" key="1">
    <citation type="submission" date="2023-03" db="EMBL/GenBank/DDBJ databases">
        <title>Multiphase analysis and comparison of six strains from genera Psychromarinibacter, Lutimaribacter, and Maritimibacter, including a novel species: Psychromarinibacter sediminicola sp. nov.</title>
        <authorList>
            <person name="Wang Y.-H."/>
            <person name="Ye M.-Q."/>
            <person name="Du Z.-J."/>
        </authorList>
    </citation>
    <scope>NUCLEOTIDE SEQUENCE</scope>
    <source>
        <strain evidence="2">C21-152</strain>
    </source>
</reference>
<feature type="transmembrane region" description="Helical" evidence="1">
    <location>
        <begin position="185"/>
        <end position="206"/>
    </location>
</feature>
<proteinExistence type="predicted"/>
<dbReference type="InterPro" id="IPR059133">
    <property type="entry name" value="TsoY-like"/>
</dbReference>
<feature type="transmembrane region" description="Helical" evidence="1">
    <location>
        <begin position="364"/>
        <end position="385"/>
    </location>
</feature>
<dbReference type="Proteomes" id="UP001220964">
    <property type="component" value="Unassembled WGS sequence"/>
</dbReference>
<accession>A0AAE3TBE9</accession>
<feature type="transmembrane region" description="Helical" evidence="1">
    <location>
        <begin position="332"/>
        <end position="349"/>
    </location>
</feature>
<name>A0AAE3TBE9_9RHOB</name>
<sequence>MSQHLARPADRYSPLYFLAALGAGGLAVTFFMFLLFWVPHPGRPVPIFEDIMAAFATGGPALQTAIVVAMAGIAAMAFLHFKSLFWNLSQYRAFKRTPAYQDLANSNGETQLLAMPLALAMAVNAGFILGLVFVPGLWGIVEYLFPFAMVAFLAIGILALRMIGDFLGRVLTKGGVFDVTAHNSFAQLLPAFSLTMVAVGFAAPAAMSTTPLIAGISLIGSTFFGFAGILYAVVAAVTAFNSMLHYGTARESGPTLMIVVPLLTVLGIMFLRQSHGLHVSFDAHTAAADNLVFLTRIVAVQVIFLLLGLLVLRRQGYFADFVFGSKTSPGSYALVCPGVAMSVMLQFWINKGLVANALVAKFSTGYWVLTAVAIAFQVAMIVLVLRLNRQHFGRPASGTAVPAE</sequence>
<organism evidence="2 3">
    <name type="scientific">Psychromarinibacter sediminicola</name>
    <dbReference type="NCBI Taxonomy" id="3033385"/>
    <lineage>
        <taxon>Bacteria</taxon>
        <taxon>Pseudomonadati</taxon>
        <taxon>Pseudomonadota</taxon>
        <taxon>Alphaproteobacteria</taxon>
        <taxon>Rhodobacterales</taxon>
        <taxon>Paracoccaceae</taxon>
        <taxon>Psychromarinibacter</taxon>
    </lineage>
</organism>
<feature type="transmembrane region" description="Helical" evidence="1">
    <location>
        <begin position="252"/>
        <end position="271"/>
    </location>
</feature>
<keyword evidence="3" id="KW-1185">Reference proteome</keyword>
<evidence type="ECO:0008006" key="4">
    <source>
        <dbReference type="Google" id="ProtNLM"/>
    </source>
</evidence>
<keyword evidence="1" id="KW-1133">Transmembrane helix</keyword>
<feature type="transmembrane region" description="Helical" evidence="1">
    <location>
        <begin position="117"/>
        <end position="138"/>
    </location>
</feature>
<protein>
    <recommendedName>
        <fullName evidence="4">Voltage-dependent anion channel</fullName>
    </recommendedName>
</protein>
<keyword evidence="1" id="KW-0812">Transmembrane</keyword>
<dbReference type="RefSeq" id="WP_275569089.1">
    <property type="nucleotide sequence ID" value="NZ_JARGYC010000068.1"/>
</dbReference>
<feature type="transmembrane region" description="Helical" evidence="1">
    <location>
        <begin position="15"/>
        <end position="39"/>
    </location>
</feature>
<dbReference type="AlphaFoldDB" id="A0AAE3TBE9"/>
<keyword evidence="1" id="KW-0472">Membrane</keyword>
<evidence type="ECO:0000256" key="1">
    <source>
        <dbReference type="SAM" id="Phobius"/>
    </source>
</evidence>
<dbReference type="NCBIfam" id="NF047644">
    <property type="entry name" value="TsoY_fam"/>
    <property type="match status" value="1"/>
</dbReference>
<feature type="transmembrane region" description="Helical" evidence="1">
    <location>
        <begin position="51"/>
        <end position="79"/>
    </location>
</feature>
<dbReference type="EMBL" id="JARGYC010000068">
    <property type="protein sequence ID" value="MDF0602964.1"/>
    <property type="molecule type" value="Genomic_DNA"/>
</dbReference>
<feature type="transmembrane region" description="Helical" evidence="1">
    <location>
        <begin position="144"/>
        <end position="164"/>
    </location>
</feature>